<dbReference type="Proteomes" id="UP001560267">
    <property type="component" value="Unassembled WGS sequence"/>
</dbReference>
<dbReference type="EMBL" id="JBFSHR010000337">
    <property type="protein sequence ID" value="MEX6431145.1"/>
    <property type="molecule type" value="Genomic_DNA"/>
</dbReference>
<keyword evidence="2" id="KW-1185">Reference proteome</keyword>
<evidence type="ECO:0000313" key="2">
    <source>
        <dbReference type="Proteomes" id="UP001560267"/>
    </source>
</evidence>
<accession>A0ABV3Y6J5</accession>
<protein>
    <submittedName>
        <fullName evidence="1">Uncharacterized protein</fullName>
    </submittedName>
</protein>
<proteinExistence type="predicted"/>
<feature type="non-terminal residue" evidence="1">
    <location>
        <position position="66"/>
    </location>
</feature>
<sequence length="66" mass="7582">MTQIESPLSLHYVSPGTLSQRAIFPPVETAEAELIWVFAMNTLARRLNPPRRLRSNPRVVKRKVLK</sequence>
<gene>
    <name evidence="1" type="ORF">AB6A68_15175</name>
</gene>
<evidence type="ECO:0000313" key="1">
    <source>
        <dbReference type="EMBL" id="MEX6431145.1"/>
    </source>
</evidence>
<reference evidence="1 2" key="1">
    <citation type="submission" date="2024-07" db="EMBL/GenBank/DDBJ databases">
        <title>Draft Genome Sequence of Ferrimicrobium acidiphilum Strain YE2023, Isolated from a Pulp of Bioleach Reactor.</title>
        <authorList>
            <person name="Elkina Y.A."/>
            <person name="Bulaeva A.G."/>
            <person name="Beletsky A.V."/>
            <person name="Mardanov A.V."/>
        </authorList>
    </citation>
    <scope>NUCLEOTIDE SEQUENCE [LARGE SCALE GENOMIC DNA]</scope>
    <source>
        <strain evidence="1 2">YE2023</strain>
    </source>
</reference>
<name>A0ABV3Y6J5_9ACTN</name>
<organism evidence="1 2">
    <name type="scientific">Ferrimicrobium acidiphilum</name>
    <dbReference type="NCBI Taxonomy" id="121039"/>
    <lineage>
        <taxon>Bacteria</taxon>
        <taxon>Bacillati</taxon>
        <taxon>Actinomycetota</taxon>
        <taxon>Acidimicrobiia</taxon>
        <taxon>Acidimicrobiales</taxon>
        <taxon>Acidimicrobiaceae</taxon>
        <taxon>Ferrimicrobium</taxon>
    </lineage>
</organism>
<comment type="caution">
    <text evidence="1">The sequence shown here is derived from an EMBL/GenBank/DDBJ whole genome shotgun (WGS) entry which is preliminary data.</text>
</comment>